<evidence type="ECO:0000313" key="12">
    <source>
        <dbReference type="Proteomes" id="UP000309340"/>
    </source>
</evidence>
<evidence type="ECO:0000256" key="4">
    <source>
        <dbReference type="ARBA" id="ARBA00022692"/>
    </source>
</evidence>
<comment type="subcellular location">
    <subcellularLocation>
        <location evidence="1 9">Membrane</location>
        <topology evidence="1 9">Multi-pass membrane protein</topology>
    </subcellularLocation>
</comment>
<keyword evidence="12" id="KW-1185">Reference proteome</keyword>
<evidence type="ECO:0000256" key="8">
    <source>
        <dbReference type="RuleBase" id="RU361235"/>
    </source>
</evidence>
<comment type="similarity">
    <text evidence="2 8">Belongs to the type-B carboxylesterase/lipase family.</text>
</comment>
<evidence type="ECO:0000256" key="9">
    <source>
        <dbReference type="RuleBase" id="RU365065"/>
    </source>
</evidence>
<dbReference type="EMBL" id="NAJQ01000006">
    <property type="protein sequence ID" value="TKA83601.1"/>
    <property type="molecule type" value="Genomic_DNA"/>
</dbReference>
<dbReference type="InterPro" id="IPR009716">
    <property type="entry name" value="Ferroportin-1"/>
</dbReference>
<dbReference type="InterPro" id="IPR029058">
    <property type="entry name" value="AB_hydrolase_fold"/>
</dbReference>
<evidence type="ECO:0000256" key="3">
    <source>
        <dbReference type="ARBA" id="ARBA00022448"/>
    </source>
</evidence>
<comment type="caution">
    <text evidence="11">The sequence shown here is derived from an EMBL/GenBank/DDBJ whole genome shotgun (WGS) entry which is preliminary data.</text>
</comment>
<dbReference type="Pfam" id="PF06963">
    <property type="entry name" value="FPN1"/>
    <property type="match status" value="2"/>
</dbReference>
<dbReference type="InterPro" id="IPR019826">
    <property type="entry name" value="Carboxylesterase_B_AS"/>
</dbReference>
<name>A0A4U0Y384_9PEZI</name>
<evidence type="ECO:0000313" key="11">
    <source>
        <dbReference type="EMBL" id="TKA83601.1"/>
    </source>
</evidence>
<evidence type="ECO:0000256" key="5">
    <source>
        <dbReference type="ARBA" id="ARBA00022801"/>
    </source>
</evidence>
<dbReference type="EC" id="3.1.1.-" evidence="8"/>
<evidence type="ECO:0000259" key="10">
    <source>
        <dbReference type="Pfam" id="PF00135"/>
    </source>
</evidence>
<evidence type="ECO:0000256" key="2">
    <source>
        <dbReference type="ARBA" id="ARBA00005964"/>
    </source>
</evidence>
<keyword evidence="4" id="KW-0812">Transmembrane</keyword>
<keyword evidence="7" id="KW-0472">Membrane</keyword>
<dbReference type="Pfam" id="PF00135">
    <property type="entry name" value="COesterase"/>
    <property type="match status" value="1"/>
</dbReference>
<dbReference type="AlphaFoldDB" id="A0A4U0Y384"/>
<dbReference type="GO" id="GO:0016787">
    <property type="term" value="F:hydrolase activity"/>
    <property type="evidence" value="ECO:0007669"/>
    <property type="project" value="UniProtKB-KW"/>
</dbReference>
<keyword evidence="6" id="KW-1133">Transmembrane helix</keyword>
<keyword evidence="3 9" id="KW-0813">Transport</keyword>
<dbReference type="SUPFAM" id="SSF53474">
    <property type="entry name" value="alpha/beta-Hydrolases"/>
    <property type="match status" value="1"/>
</dbReference>
<dbReference type="STRING" id="329884.A0A4U0Y384"/>
<dbReference type="GO" id="GO:0016020">
    <property type="term" value="C:membrane"/>
    <property type="evidence" value="ECO:0007669"/>
    <property type="project" value="UniProtKB-SubCell"/>
</dbReference>
<protein>
    <recommendedName>
        <fullName evidence="8 9">Multifunctional fusion protein</fullName>
    </recommendedName>
    <domain>
        <recommendedName>
            <fullName evidence="8">Carboxylic ester hydrolase</fullName>
            <ecNumber evidence="8">3.1.1.-</ecNumber>
        </recommendedName>
    </domain>
    <domain>
        <recommendedName>
            <fullName evidence="9">Solute carrier family 40 member</fullName>
        </recommendedName>
    </domain>
</protein>
<dbReference type="InterPro" id="IPR002018">
    <property type="entry name" value="CarbesteraseB"/>
</dbReference>
<dbReference type="PROSITE" id="PS00122">
    <property type="entry name" value="CARBOXYLESTERASE_B_1"/>
    <property type="match status" value="1"/>
</dbReference>
<keyword evidence="9" id="KW-0406">Ion transport</keyword>
<gene>
    <name evidence="11" type="ORF">B0A55_00388</name>
</gene>
<organism evidence="11 12">
    <name type="scientific">Friedmanniomyces simplex</name>
    <dbReference type="NCBI Taxonomy" id="329884"/>
    <lineage>
        <taxon>Eukaryota</taxon>
        <taxon>Fungi</taxon>
        <taxon>Dikarya</taxon>
        <taxon>Ascomycota</taxon>
        <taxon>Pezizomycotina</taxon>
        <taxon>Dothideomycetes</taxon>
        <taxon>Dothideomycetidae</taxon>
        <taxon>Mycosphaerellales</taxon>
        <taxon>Teratosphaeriaceae</taxon>
        <taxon>Friedmanniomyces</taxon>
    </lineage>
</organism>
<dbReference type="Gene3D" id="3.40.50.1820">
    <property type="entry name" value="alpha/beta hydrolase"/>
    <property type="match status" value="1"/>
</dbReference>
<dbReference type="PANTHER" id="PTHR11660:SF57">
    <property type="entry name" value="SOLUTE CARRIER FAMILY 40 MEMBER"/>
    <property type="match status" value="1"/>
</dbReference>
<evidence type="ECO:0000256" key="7">
    <source>
        <dbReference type="ARBA" id="ARBA00023136"/>
    </source>
</evidence>
<feature type="domain" description="Carboxylesterase type B" evidence="10">
    <location>
        <begin position="355"/>
        <end position="516"/>
    </location>
</feature>
<proteinExistence type="inferred from homology"/>
<keyword evidence="5 8" id="KW-0378">Hydrolase</keyword>
<evidence type="ECO:0000256" key="6">
    <source>
        <dbReference type="ARBA" id="ARBA00022989"/>
    </source>
</evidence>
<reference evidence="11 12" key="1">
    <citation type="submission" date="2017-03" db="EMBL/GenBank/DDBJ databases">
        <title>Genomes of endolithic fungi from Antarctica.</title>
        <authorList>
            <person name="Coleine C."/>
            <person name="Masonjones S."/>
            <person name="Stajich J.E."/>
        </authorList>
    </citation>
    <scope>NUCLEOTIDE SEQUENCE [LARGE SCALE GENOMIC DNA]</scope>
    <source>
        <strain evidence="11 12">CCFEE 5184</strain>
    </source>
</reference>
<sequence length="542" mass="59372">MDPTDPAEESDRLLVEEPSDGRASLDIDVDDAHSTILDFADVSRLMYTSHFLSTWNNRVFEFGAFLFLADIYPNTLLPASVYALSASADAVLSSQWIGRRIDSVNRLELILMRRIDLFCKLVVTGGMTLASLPVEYLTITRVYYAVPSLRVQKRPSSDDKQALKLFDRMHEWARLSVTDATWPMTVFLLTLGIKPGVLGSIRAISALFELSATWIAPQLMRLWAATGLVCTVALSRLGLRGFDLSAQFLIPAEVAEGDRGKFSTQGMVLQNLGEMAAFASTIFFSGPAQFKYPATMSAGFTPVSEVVDCADRAVRIFLYGGRFTYGHTNSLFFDDEFLASAENVVVNPGLRINHQRGAVESLRENIASFGGDASRMTLLGQSAGAVAIDYWAYAYIKDPIVTGLISESGNALSFPPNTEDATLNDWYNVNKTLGCGSSADSLACMRTKNWTDIKAAAAKAPSASNSNPLRSVPAFYPTADNEPVFNNYTALSDTGAFARLPYLLGNNYFKQGYYALPDYKKNITVTIAEGDSFLLDSFTCPN</sequence>
<dbReference type="GO" id="GO:0005381">
    <property type="term" value="F:iron ion transmembrane transporter activity"/>
    <property type="evidence" value="ECO:0007669"/>
    <property type="project" value="UniProtKB-UniRule"/>
</dbReference>
<dbReference type="PANTHER" id="PTHR11660">
    <property type="entry name" value="SOLUTE CARRIER FAMILY 40 MEMBER"/>
    <property type="match status" value="1"/>
</dbReference>
<comment type="similarity">
    <text evidence="9">Belongs to the ferroportin (FP) (TC 2.A.100) family. SLC40A subfamily.</text>
</comment>
<dbReference type="Proteomes" id="UP000309340">
    <property type="component" value="Unassembled WGS sequence"/>
</dbReference>
<comment type="function">
    <text evidence="9">May be involved in iron transport and iron homeostasis.</text>
</comment>
<dbReference type="OrthoDB" id="408631at2759"/>
<evidence type="ECO:0000256" key="1">
    <source>
        <dbReference type="ARBA" id="ARBA00004141"/>
    </source>
</evidence>
<accession>A0A4U0Y384</accession>